<keyword evidence="2" id="KW-1185">Reference proteome</keyword>
<evidence type="ECO:0000313" key="1">
    <source>
        <dbReference type="EMBL" id="QPI15045.1"/>
    </source>
</evidence>
<sequence>MFLIYVIIITCAAMSCQEDFVNVYTSSSRLVLGS</sequence>
<reference evidence="1 2" key="1">
    <citation type="submission" date="2020-09" db="EMBL/GenBank/DDBJ databases">
        <authorList>
            <person name="Makalatia K."/>
            <person name="Wagemans J."/>
        </authorList>
    </citation>
    <scope>NUCLEOTIDE SEQUENCE [LARGE SCALE GENOMIC DNA]</scope>
</reference>
<proteinExistence type="predicted"/>
<dbReference type="Proteomes" id="UP000594606">
    <property type="component" value="Segment"/>
</dbReference>
<gene>
    <name evidence="1" type="ORF">GECvBN5_gp029</name>
</gene>
<accession>A0A7S9SRJ9</accession>
<evidence type="ECO:0000313" key="2">
    <source>
        <dbReference type="Proteomes" id="UP000594606"/>
    </source>
</evidence>
<organism evidence="1 2">
    <name type="scientific">Salmonella phage GEC_vB_N5</name>
    <dbReference type="NCBI Taxonomy" id="2777378"/>
    <lineage>
        <taxon>Viruses</taxon>
        <taxon>Duplodnaviria</taxon>
        <taxon>Heunggongvirae</taxon>
        <taxon>Uroviricota</taxon>
        <taxon>Caudoviricetes</taxon>
        <taxon>Demerecviridae</taxon>
        <taxon>Markadamsvirinae</taxon>
        <taxon>Tequintavirus</taxon>
        <taxon>Tequintavirus N5</taxon>
    </lineage>
</organism>
<protein>
    <submittedName>
        <fullName evidence="1">Uncharacterized protein</fullName>
    </submittedName>
</protein>
<name>A0A7S9SRJ9_9CAUD</name>
<dbReference type="EMBL" id="MW006479">
    <property type="protein sequence ID" value="QPI15045.1"/>
    <property type="molecule type" value="Genomic_DNA"/>
</dbReference>